<name>A0A8S5UU86_9CAUD</name>
<evidence type="ECO:0000313" key="1">
    <source>
        <dbReference type="EMBL" id="DAF98041.1"/>
    </source>
</evidence>
<dbReference type="SUPFAM" id="SSF48371">
    <property type="entry name" value="ARM repeat"/>
    <property type="match status" value="1"/>
</dbReference>
<organism evidence="1">
    <name type="scientific">Siphoviridae sp. ctGsX68</name>
    <dbReference type="NCBI Taxonomy" id="2825417"/>
    <lineage>
        <taxon>Viruses</taxon>
        <taxon>Duplodnaviria</taxon>
        <taxon>Heunggongvirae</taxon>
        <taxon>Uroviricota</taxon>
        <taxon>Caudoviricetes</taxon>
    </lineage>
</organism>
<accession>A0A8S5UU86</accession>
<sequence>MSEVTIDSIAIEVDSSAALSADGIEKLSKSLADLRSNAKLTTSINNLNKLKTALNGLSNTSASAKSINQLTTALGQLTKVQDPAGLRKTLNSLNKLPAVLGKVSAMNLGQTASHLTALSQAVKPLGSIGKSNLGSLLNQLSKVPDISKKLDTRSISEFAMKIQQLTTAMKPLAAQMDAVARGFAALPTNINKAANSLNNYNKAQEKSAAKHGLLSGAIGSLKTKWLAYAYSYQMIADILQQSMDSFNDRYENMNLFSVAMGKYADDAYNYAEKVSQALGINMSDWARFQGVFMQLGTGFGIATDKAYSMSRGLTELTYDISSFFNLPIEEAYNKVASGITGELEPLRRLGYALDEATLQQVAYRNGINMSMQSMTQAEKAQIRYIAMVEQSGNVIGDMARTLVSPANAIRILRAQISSLAQTFGMLVSVVAAKVIPILQAIVIVVTKVINAISILLTGKGLKQWDKSAFNVATNYGSAASAANDAAGAADKNAKATKKAADNAKKMKQYMMGWDELNVIDTSADKAAGGGGGGGGAGGAGGGGGLGGSDLGLDLDSLWTEDMLKGLDKQAQDLANTIWNMLPLVAGVGTAFGAWKIGHGLYKAVTDLNKAMKDFAAAKGIASAAGNFKTLGSALLMAGGAALFFGGMWDSFMNGINWRSLAEQIGGVGLAWLGIDMIFKNSPFGKTVKAIMLFATGIEMLYKAFQEIISGDASAATVAQAIVGIGLVAGGVATKFGPIPGLITAAVGAIALAAVEIYTHWDQIKAYFANIDFKELAEAGAKAIVNFTDSVADGLPQAIESGSDIIVSFINGVTDNISSVIQSGVNVLTALINGITTALPDLIVAVVNVIGTVVLAVIENLPKIIEAGVKLLLALAEGIIKSLPEIAKAAVKIIGALLEGIGKLTASVIAAGVQIIVALVKGIGNTIGQVLTKGGEAVTNFMNGIAGKIDSLIAKGKAMVEKVLTGIGNKFTDLYNKGASIVTKVIKGVQSKFKELASIGSNIVQGLINGITGGFGKVSETAKNLGGKLVTALKKKLDINSPSKVAAEIGGFFVQGLTGALADGVQDVVSSAKTIGDALIQSMNGTLDVDALTSKESEATGNKFVNGLIGALSGGASKLIAPATTLGSVLLGAMNKQFDMDDSEDGEGEFNTYGSTMVQSLTDGLSSGQAALYNMLKMISANIKTIMNDLVATTQAQARRIIAAAESARMAAASIGAASAKTAKVSKKAGGGTVPTGDLFLAGEAGPELVGRIGTSNAVMNQTQIVEAVAAGVANAVQAVMGNNSSTNNVKVYLDGKQIYANQREVERNRGVQFDGGVFAR</sequence>
<protein>
    <submittedName>
        <fullName evidence="1">Minor tail protein</fullName>
    </submittedName>
</protein>
<dbReference type="EMBL" id="BK016141">
    <property type="protein sequence ID" value="DAF98041.1"/>
    <property type="molecule type" value="Genomic_DNA"/>
</dbReference>
<proteinExistence type="predicted"/>
<reference evidence="1" key="1">
    <citation type="journal article" date="2021" name="Proc. Natl. Acad. Sci. U.S.A.">
        <title>A Catalog of Tens of Thousands of Viruses from Human Metagenomes Reveals Hidden Associations with Chronic Diseases.</title>
        <authorList>
            <person name="Tisza M.J."/>
            <person name="Buck C.B."/>
        </authorList>
    </citation>
    <scope>NUCLEOTIDE SEQUENCE</scope>
    <source>
        <strain evidence="1">CtGsX68</strain>
    </source>
</reference>
<dbReference type="InterPro" id="IPR016024">
    <property type="entry name" value="ARM-type_fold"/>
</dbReference>